<dbReference type="EMBL" id="JAHMHQ010000004">
    <property type="protein sequence ID" value="KAK1640021.1"/>
    <property type="molecule type" value="Genomic_DNA"/>
</dbReference>
<evidence type="ECO:0000256" key="2">
    <source>
        <dbReference type="SAM" id="Phobius"/>
    </source>
</evidence>
<keyword evidence="4" id="KW-1185">Reference proteome</keyword>
<feature type="region of interest" description="Disordered" evidence="1">
    <location>
        <begin position="235"/>
        <end position="258"/>
    </location>
</feature>
<sequence length="258" mass="27994">MNTSHAAGSGYRDHIQSNRPTKVLRTDLKGRIFPADLEDTQRAANTARAKSLLQLCKIAISSEVAAVGCLENEDVDQYRACAGDELDELGLEEVLELEKLLELEELLGVEVEVSEVEVEVVLSVDEVEHVANELLRELVLVVLELSVELLPVVVPVVVEVAAVLLPLEEVPLTLLVDDEVVDIELKELLVEVEAVLEVLLFPKLNVLLLVVAAVGRVLVLVVKVGWGWVQGACGKGRGRRGTAENAAARRARRGRAAA</sequence>
<evidence type="ECO:0000256" key="1">
    <source>
        <dbReference type="SAM" id="MobiDB-lite"/>
    </source>
</evidence>
<accession>A0AAI9ZXK3</accession>
<dbReference type="GeneID" id="85476921"/>
<dbReference type="Proteomes" id="UP001243989">
    <property type="component" value="Unassembled WGS sequence"/>
</dbReference>
<comment type="caution">
    <text evidence="3">The sequence shown here is derived from an EMBL/GenBank/DDBJ whole genome shotgun (WGS) entry which is preliminary data.</text>
</comment>
<evidence type="ECO:0000313" key="3">
    <source>
        <dbReference type="EMBL" id="KAK1640021.1"/>
    </source>
</evidence>
<keyword evidence="2" id="KW-0472">Membrane</keyword>
<evidence type="ECO:0000313" key="4">
    <source>
        <dbReference type="Proteomes" id="UP001243989"/>
    </source>
</evidence>
<protein>
    <submittedName>
        <fullName evidence="3">Uncharacterized protein</fullName>
    </submittedName>
</protein>
<name>A0AAI9ZXK3_9PEZI</name>
<dbReference type="RefSeq" id="XP_060448628.1">
    <property type="nucleotide sequence ID" value="XM_060592059.1"/>
</dbReference>
<dbReference type="AlphaFoldDB" id="A0AAI9ZXK3"/>
<gene>
    <name evidence="3" type="ORF">BDP81DRAFT_446414</name>
</gene>
<feature type="compositionally biased region" description="Basic residues" evidence="1">
    <location>
        <begin position="249"/>
        <end position="258"/>
    </location>
</feature>
<organism evidence="3 4">
    <name type="scientific">Colletotrichum phormii</name>
    <dbReference type="NCBI Taxonomy" id="359342"/>
    <lineage>
        <taxon>Eukaryota</taxon>
        <taxon>Fungi</taxon>
        <taxon>Dikarya</taxon>
        <taxon>Ascomycota</taxon>
        <taxon>Pezizomycotina</taxon>
        <taxon>Sordariomycetes</taxon>
        <taxon>Hypocreomycetidae</taxon>
        <taxon>Glomerellales</taxon>
        <taxon>Glomerellaceae</taxon>
        <taxon>Colletotrichum</taxon>
        <taxon>Colletotrichum acutatum species complex</taxon>
    </lineage>
</organism>
<feature type="transmembrane region" description="Helical" evidence="2">
    <location>
        <begin position="206"/>
        <end position="229"/>
    </location>
</feature>
<keyword evidence="2" id="KW-1133">Transmembrane helix</keyword>
<proteinExistence type="predicted"/>
<reference evidence="3" key="1">
    <citation type="submission" date="2021-06" db="EMBL/GenBank/DDBJ databases">
        <title>Comparative genomics, transcriptomics and evolutionary studies reveal genomic signatures of adaptation to plant cell wall in hemibiotrophic fungi.</title>
        <authorList>
            <consortium name="DOE Joint Genome Institute"/>
            <person name="Baroncelli R."/>
            <person name="Diaz J.F."/>
            <person name="Benocci T."/>
            <person name="Peng M."/>
            <person name="Battaglia E."/>
            <person name="Haridas S."/>
            <person name="Andreopoulos W."/>
            <person name="Labutti K."/>
            <person name="Pangilinan J."/>
            <person name="Floch G.L."/>
            <person name="Makela M.R."/>
            <person name="Henrissat B."/>
            <person name="Grigoriev I.V."/>
            <person name="Crouch J.A."/>
            <person name="De Vries R.P."/>
            <person name="Sukno S.A."/>
            <person name="Thon M.R."/>
        </authorList>
    </citation>
    <scope>NUCLEOTIDE SEQUENCE</scope>
    <source>
        <strain evidence="3">CBS 102054</strain>
    </source>
</reference>
<keyword evidence="2" id="KW-0812">Transmembrane</keyword>